<evidence type="ECO:0000313" key="2">
    <source>
        <dbReference type="EMBL" id="KIY95136.1"/>
    </source>
</evidence>
<dbReference type="STRING" id="145388.A0A0D2M104"/>
<dbReference type="GeneID" id="25730226"/>
<dbReference type="RefSeq" id="XP_013894156.1">
    <property type="nucleotide sequence ID" value="XM_014038702.1"/>
</dbReference>
<dbReference type="KEGG" id="mng:MNEG_12825"/>
<organism evidence="2 3">
    <name type="scientific">Monoraphidium neglectum</name>
    <dbReference type="NCBI Taxonomy" id="145388"/>
    <lineage>
        <taxon>Eukaryota</taxon>
        <taxon>Viridiplantae</taxon>
        <taxon>Chlorophyta</taxon>
        <taxon>core chlorophytes</taxon>
        <taxon>Chlorophyceae</taxon>
        <taxon>CS clade</taxon>
        <taxon>Sphaeropleales</taxon>
        <taxon>Selenastraceae</taxon>
        <taxon>Monoraphidium</taxon>
    </lineage>
</organism>
<protein>
    <submittedName>
        <fullName evidence="2">Uncharacterized protein</fullName>
    </submittedName>
</protein>
<dbReference type="Proteomes" id="UP000054498">
    <property type="component" value="Unassembled WGS sequence"/>
</dbReference>
<feature type="region of interest" description="Disordered" evidence="1">
    <location>
        <begin position="1"/>
        <end position="99"/>
    </location>
</feature>
<evidence type="ECO:0000256" key="1">
    <source>
        <dbReference type="SAM" id="MobiDB-lite"/>
    </source>
</evidence>
<sequence length="99" mass="10281">MVSLDPSRRPTGLNPKPDPSRPPAAAAEALAHPYFSNAPPPTPRAQLPKPPLREDNPLQGPQGLKPAVKAATRQGEPDASARPAKQRRIDAAGAASPAS</sequence>
<gene>
    <name evidence="2" type="ORF">MNEG_12825</name>
</gene>
<reference evidence="2 3" key="1">
    <citation type="journal article" date="2013" name="BMC Genomics">
        <title>Reconstruction of the lipid metabolism for the microalga Monoraphidium neglectum from its genome sequence reveals characteristics suitable for biofuel production.</title>
        <authorList>
            <person name="Bogen C."/>
            <person name="Al-Dilaimi A."/>
            <person name="Albersmeier A."/>
            <person name="Wichmann J."/>
            <person name="Grundmann M."/>
            <person name="Rupp O."/>
            <person name="Lauersen K.J."/>
            <person name="Blifernez-Klassen O."/>
            <person name="Kalinowski J."/>
            <person name="Goesmann A."/>
            <person name="Mussgnug J.H."/>
            <person name="Kruse O."/>
        </authorList>
    </citation>
    <scope>NUCLEOTIDE SEQUENCE [LARGE SCALE GENOMIC DNA]</scope>
    <source>
        <strain evidence="2 3">SAG 48.87</strain>
    </source>
</reference>
<keyword evidence="3" id="KW-1185">Reference proteome</keyword>
<proteinExistence type="predicted"/>
<feature type="compositionally biased region" description="Low complexity" evidence="1">
    <location>
        <begin position="23"/>
        <end position="33"/>
    </location>
</feature>
<dbReference type="AlphaFoldDB" id="A0A0D2M104"/>
<accession>A0A0D2M104</accession>
<evidence type="ECO:0000313" key="3">
    <source>
        <dbReference type="Proteomes" id="UP000054498"/>
    </source>
</evidence>
<name>A0A0D2M104_9CHLO</name>
<dbReference type="EMBL" id="KK103678">
    <property type="protein sequence ID" value="KIY95136.1"/>
    <property type="molecule type" value="Genomic_DNA"/>
</dbReference>